<protein>
    <recommendedName>
        <fullName evidence="4">Lipoprotein</fullName>
    </recommendedName>
</protein>
<feature type="chain" id="PRO_5028956627" description="Lipoprotein" evidence="1">
    <location>
        <begin position="21"/>
        <end position="419"/>
    </location>
</feature>
<proteinExistence type="predicted"/>
<dbReference type="EMBL" id="AP023322">
    <property type="protein sequence ID" value="BCI64613.1"/>
    <property type="molecule type" value="Genomic_DNA"/>
</dbReference>
<feature type="signal peptide" evidence="1">
    <location>
        <begin position="1"/>
        <end position="20"/>
    </location>
</feature>
<dbReference type="PROSITE" id="PS51257">
    <property type="entry name" value="PROKAR_LIPOPROTEIN"/>
    <property type="match status" value="1"/>
</dbReference>
<reference evidence="3" key="1">
    <citation type="submission" date="2020-07" db="EMBL/GenBank/DDBJ databases">
        <title>Complete genome sequencing of Coprobacter sp. strain 2CBH44.</title>
        <authorList>
            <person name="Sakamoto M."/>
            <person name="Murakami T."/>
            <person name="Mori H."/>
        </authorList>
    </citation>
    <scope>NUCLEOTIDE SEQUENCE [LARGE SCALE GENOMIC DNA]</scope>
    <source>
        <strain evidence="3">2CBH44</strain>
    </source>
</reference>
<organism evidence="2 3">
    <name type="scientific">Coprobacter secundus subsp. similis</name>
    <dbReference type="NCBI Taxonomy" id="2751153"/>
    <lineage>
        <taxon>Bacteria</taxon>
        <taxon>Pseudomonadati</taxon>
        <taxon>Bacteroidota</taxon>
        <taxon>Bacteroidia</taxon>
        <taxon>Bacteroidales</taxon>
        <taxon>Barnesiellaceae</taxon>
        <taxon>Coprobacter</taxon>
    </lineage>
</organism>
<dbReference type="RefSeq" id="WP_200755121.1">
    <property type="nucleotide sequence ID" value="NZ_AP023322.1"/>
</dbReference>
<dbReference type="AlphaFoldDB" id="A0A7G1I007"/>
<evidence type="ECO:0000313" key="3">
    <source>
        <dbReference type="Proteomes" id="UP000594042"/>
    </source>
</evidence>
<accession>A0A7G1I007</accession>
<evidence type="ECO:0008006" key="4">
    <source>
        <dbReference type="Google" id="ProtNLM"/>
    </source>
</evidence>
<keyword evidence="3" id="KW-1185">Reference proteome</keyword>
<name>A0A7G1I007_9BACT</name>
<sequence length="419" mass="45821">MKKLLSFPLALCLVSAFVFTSCSDDENDGNGGNFSNLSVEQRKQRVESVGVDLMNKINPADHEIAVKAINSLDILLNDANNIPEEDIQPSPFPQFNMKSLRAMTALNNLGGVVGLASGNMTIAEWAELDLGTYTYDSVKEEFDFVSGTDNKVIVKYPMEGSKTNNVKIEASFSNSSTVVDNVIIPSQVDVELSVDGTEQISASVSYKGELDNQNDHAIITIAGKYVAEATVSAKDGSVNCSATLKVGNELLISSTGSISGSFQIPDADASESDIENEAEKINWAKVDINIMGQLAITGTANPGAIIKADNEIGYDDENKATVDALVAVYNANMDVSLVDLSDNTALAKGEMYTYEDKYCYTDWQTNKEICHYYYEEELALRFDDDTMIDFEDFVDDRAGFGELIDAFNRLSQTYEDYIK</sequence>
<gene>
    <name evidence="2" type="ORF">Cop2CBH44_29660</name>
</gene>
<keyword evidence="1" id="KW-0732">Signal</keyword>
<dbReference type="Proteomes" id="UP000594042">
    <property type="component" value="Chromosome"/>
</dbReference>
<evidence type="ECO:0000313" key="2">
    <source>
        <dbReference type="EMBL" id="BCI64613.1"/>
    </source>
</evidence>
<dbReference type="KEGG" id="copr:Cop2CBH44_29660"/>
<evidence type="ECO:0000256" key="1">
    <source>
        <dbReference type="SAM" id="SignalP"/>
    </source>
</evidence>